<dbReference type="Proteomes" id="UP000254476">
    <property type="component" value="Unassembled WGS sequence"/>
</dbReference>
<dbReference type="AlphaFoldDB" id="A0A378JAU2"/>
<dbReference type="EMBL" id="LNYE01000022">
    <property type="protein sequence ID" value="KTD10813.1"/>
    <property type="molecule type" value="Genomic_DNA"/>
</dbReference>
<gene>
    <name evidence="1" type="ORF">Lgra_1779</name>
    <name evidence="2" type="ORF">NCTC12388_01311</name>
</gene>
<sequence>MLHNPIESRSLYNWYDLTMRALQPYSDYCFTLSKRFKCIADTMNLPVNLPFLFDMQKELSEYNEQYSL</sequence>
<evidence type="ECO:0000313" key="1">
    <source>
        <dbReference type="EMBL" id="KTD10813.1"/>
    </source>
</evidence>
<dbReference type="STRING" id="45066.Lgra_1779"/>
<reference evidence="1 3" key="1">
    <citation type="submission" date="2015-11" db="EMBL/GenBank/DDBJ databases">
        <title>Genomic analysis of 38 Legionella species identifies large and diverse effector repertoires.</title>
        <authorList>
            <person name="Burstein D."/>
            <person name="Amaro F."/>
            <person name="Zusman T."/>
            <person name="Lifshitz Z."/>
            <person name="Cohen O."/>
            <person name="Gilbert J.A."/>
            <person name="Pupko T."/>
            <person name="Shuman H.A."/>
            <person name="Segal G."/>
        </authorList>
    </citation>
    <scope>NUCLEOTIDE SEQUENCE [LARGE SCALE GENOMIC DNA]</scope>
    <source>
        <strain evidence="1 3">Lyon 8420412</strain>
    </source>
</reference>
<evidence type="ECO:0000313" key="3">
    <source>
        <dbReference type="Proteomes" id="UP000054691"/>
    </source>
</evidence>
<protein>
    <submittedName>
        <fullName evidence="2">Poly(3-hydroxybutyrate) depolymerase</fullName>
    </submittedName>
</protein>
<dbReference type="EMBL" id="UGOB01000001">
    <property type="protein sequence ID" value="STX43997.1"/>
    <property type="molecule type" value="Genomic_DNA"/>
</dbReference>
<organism evidence="2 4">
    <name type="scientific">Legionella gratiana</name>
    <dbReference type="NCBI Taxonomy" id="45066"/>
    <lineage>
        <taxon>Bacteria</taxon>
        <taxon>Pseudomonadati</taxon>
        <taxon>Pseudomonadota</taxon>
        <taxon>Gammaproteobacteria</taxon>
        <taxon>Legionellales</taxon>
        <taxon>Legionellaceae</taxon>
        <taxon>Legionella</taxon>
    </lineage>
</organism>
<proteinExistence type="predicted"/>
<keyword evidence="3" id="KW-1185">Reference proteome</keyword>
<accession>A0A378JAU2</accession>
<evidence type="ECO:0000313" key="4">
    <source>
        <dbReference type="Proteomes" id="UP000254476"/>
    </source>
</evidence>
<name>A0A378JAU2_9GAMM</name>
<dbReference type="Proteomes" id="UP000054691">
    <property type="component" value="Unassembled WGS sequence"/>
</dbReference>
<reference evidence="2 4" key="2">
    <citation type="submission" date="2018-06" db="EMBL/GenBank/DDBJ databases">
        <authorList>
            <consortium name="Pathogen Informatics"/>
            <person name="Doyle S."/>
        </authorList>
    </citation>
    <scope>NUCLEOTIDE SEQUENCE [LARGE SCALE GENOMIC DNA]</scope>
    <source>
        <strain evidence="2 4">NCTC12388</strain>
    </source>
</reference>
<evidence type="ECO:0000313" key="2">
    <source>
        <dbReference type="EMBL" id="STX43997.1"/>
    </source>
</evidence>